<reference evidence="1 2" key="1">
    <citation type="journal article" date="2023" name="Limnol Oceanogr Lett">
        <title>Environmental adaptations by the intertidal Antarctic cyanobacterium Halotia branconii CENA392 as revealed using long-read genome sequencing.</title>
        <authorList>
            <person name="Dextro R.B."/>
            <person name="Delbaje E."/>
            <person name="Freitas P.N.N."/>
            <person name="Geraldes V."/>
            <person name="Pinto E."/>
            <person name="Long P.F."/>
            <person name="Fiore M.F."/>
        </authorList>
    </citation>
    <scope>NUCLEOTIDE SEQUENCE [LARGE SCALE GENOMIC DNA]</scope>
    <source>
        <strain evidence="1 2">CENA392</strain>
    </source>
</reference>
<proteinExistence type="predicted"/>
<dbReference type="RefSeq" id="WP_281483240.1">
    <property type="nucleotide sequence ID" value="NZ_CP124543.1"/>
</dbReference>
<organism evidence="1 2">
    <name type="scientific">Halotia branconii CENA392</name>
    <dbReference type="NCBI Taxonomy" id="1539056"/>
    <lineage>
        <taxon>Bacteria</taxon>
        <taxon>Bacillati</taxon>
        <taxon>Cyanobacteriota</taxon>
        <taxon>Cyanophyceae</taxon>
        <taxon>Nostocales</taxon>
        <taxon>Nodulariaceae</taxon>
        <taxon>Halotia</taxon>
    </lineage>
</organism>
<accession>A0AAJ6NT86</accession>
<protein>
    <submittedName>
        <fullName evidence="1">Uncharacterized protein</fullName>
    </submittedName>
</protein>
<evidence type="ECO:0000313" key="1">
    <source>
        <dbReference type="EMBL" id="WGV25983.1"/>
    </source>
</evidence>
<sequence>MTTNRLKFDPLLAWIPIVQAAKLLKVHPSQVRRDRAVVEALGLITYTKHSGGFSPQDFEVLWIFRQLVQERGRKEAIKAIAQQLKEYREQDRSRSSS</sequence>
<dbReference type="Proteomes" id="UP001223520">
    <property type="component" value="Chromosome"/>
</dbReference>
<dbReference type="EMBL" id="CP124543">
    <property type="protein sequence ID" value="WGV25983.1"/>
    <property type="molecule type" value="Genomic_DNA"/>
</dbReference>
<keyword evidence="2" id="KW-1185">Reference proteome</keyword>
<dbReference type="KEGG" id="hbq:QI031_00205"/>
<gene>
    <name evidence="1" type="ORF">QI031_00205</name>
</gene>
<dbReference type="AlphaFoldDB" id="A0AAJ6NT86"/>
<evidence type="ECO:0000313" key="2">
    <source>
        <dbReference type="Proteomes" id="UP001223520"/>
    </source>
</evidence>
<name>A0AAJ6NT86_9CYAN</name>